<dbReference type="EMBL" id="JARXVH010000003">
    <property type="protein sequence ID" value="MDH6215261.1"/>
    <property type="molecule type" value="Genomic_DNA"/>
</dbReference>
<reference evidence="5 6" key="1">
    <citation type="submission" date="2023-04" db="EMBL/GenBank/DDBJ databases">
        <title>Forest soil microbial communities from Buena Vista Peninsula, Colon Province, Panama.</title>
        <authorList>
            <person name="Bouskill N."/>
        </authorList>
    </citation>
    <scope>NUCLEOTIDE SEQUENCE [LARGE SCALE GENOMIC DNA]</scope>
    <source>
        <strain evidence="5 6">GGS1</strain>
    </source>
</reference>
<protein>
    <submittedName>
        <fullName evidence="5">Serine phosphatase RsbU (Regulator of sigma subunit)</fullName>
    </submittedName>
</protein>
<evidence type="ECO:0000259" key="4">
    <source>
        <dbReference type="SMART" id="SM00331"/>
    </source>
</evidence>
<dbReference type="PANTHER" id="PTHR43156:SF2">
    <property type="entry name" value="STAGE II SPORULATION PROTEIN E"/>
    <property type="match status" value="1"/>
</dbReference>
<keyword evidence="3" id="KW-0812">Transmembrane</keyword>
<evidence type="ECO:0000256" key="2">
    <source>
        <dbReference type="SAM" id="MobiDB-lite"/>
    </source>
</evidence>
<organism evidence="5 6">
    <name type="scientific">Streptomyces pseudovenezuelae</name>
    <dbReference type="NCBI Taxonomy" id="67350"/>
    <lineage>
        <taxon>Bacteria</taxon>
        <taxon>Bacillati</taxon>
        <taxon>Actinomycetota</taxon>
        <taxon>Actinomycetes</taxon>
        <taxon>Kitasatosporales</taxon>
        <taxon>Streptomycetaceae</taxon>
        <taxon>Streptomyces</taxon>
        <taxon>Streptomyces aurantiacus group</taxon>
    </lineage>
</organism>
<keyword evidence="3" id="KW-0472">Membrane</keyword>
<dbReference type="InterPro" id="IPR052016">
    <property type="entry name" value="Bact_Sigma-Reg"/>
</dbReference>
<feature type="region of interest" description="Disordered" evidence="2">
    <location>
        <begin position="1"/>
        <end position="34"/>
    </location>
</feature>
<feature type="transmembrane region" description="Helical" evidence="3">
    <location>
        <begin position="91"/>
        <end position="109"/>
    </location>
</feature>
<feature type="transmembrane region" description="Helical" evidence="3">
    <location>
        <begin position="115"/>
        <end position="136"/>
    </location>
</feature>
<proteinExistence type="predicted"/>
<feature type="transmembrane region" description="Helical" evidence="3">
    <location>
        <begin position="44"/>
        <end position="62"/>
    </location>
</feature>
<dbReference type="Proteomes" id="UP001160499">
    <property type="component" value="Unassembled WGS sequence"/>
</dbReference>
<evidence type="ECO:0000313" key="5">
    <source>
        <dbReference type="EMBL" id="MDH6215261.1"/>
    </source>
</evidence>
<gene>
    <name evidence="5" type="ORF">M2283_002544</name>
</gene>
<dbReference type="InterPro" id="IPR001932">
    <property type="entry name" value="PPM-type_phosphatase-like_dom"/>
</dbReference>
<name>A0ABT6LI18_9ACTN</name>
<evidence type="ECO:0000256" key="1">
    <source>
        <dbReference type="ARBA" id="ARBA00022801"/>
    </source>
</evidence>
<evidence type="ECO:0000256" key="3">
    <source>
        <dbReference type="SAM" id="Phobius"/>
    </source>
</evidence>
<dbReference type="Pfam" id="PF07228">
    <property type="entry name" value="SpoIIE"/>
    <property type="match status" value="1"/>
</dbReference>
<dbReference type="SUPFAM" id="SSF81606">
    <property type="entry name" value="PP2C-like"/>
    <property type="match status" value="1"/>
</dbReference>
<evidence type="ECO:0000313" key="6">
    <source>
        <dbReference type="Proteomes" id="UP001160499"/>
    </source>
</evidence>
<dbReference type="Gene3D" id="3.60.40.10">
    <property type="entry name" value="PPM-type phosphatase domain"/>
    <property type="match status" value="1"/>
</dbReference>
<dbReference type="SMART" id="SM00331">
    <property type="entry name" value="PP2C_SIG"/>
    <property type="match status" value="1"/>
</dbReference>
<sequence length="391" mass="41611">MFSRFSLSGFPPFPDRPTRLAPGPRSRKPGTVDQEGPISYARTFARMLPVLLLVVGAFYDYFTPSEFTAAPLFTATPLVAAPLYSRRGTVLMGLATVAVVLVVHARLGILTHIDAITELVTVVTVAVLAVLINLLVRRGREELASQREIAEAAQRAVLPQPAERIGGFGIAARYEAAQADAFIGGDLYAVQDTPHGVRLVVGDVRGKGMGAVAAVAVVIGAFREAAEQEATLEAVAQRLERALAREGTRREGLDVIEGFTTAVLAELPHGDGTVRILNRGHPPPLLLGADGSVRTLHARVPALPLGMGELGAWPDRAEECGFASGATLLLYTDGLSEARDARGRFFDPAVWLGGRVFGAPAQLLAALAEEVRRYTGDGTKDDMALLAVRRP</sequence>
<keyword evidence="1" id="KW-0378">Hydrolase</keyword>
<feature type="domain" description="PPM-type phosphatase" evidence="4">
    <location>
        <begin position="165"/>
        <end position="390"/>
    </location>
</feature>
<dbReference type="PANTHER" id="PTHR43156">
    <property type="entry name" value="STAGE II SPORULATION PROTEIN E-RELATED"/>
    <property type="match status" value="1"/>
</dbReference>
<keyword evidence="6" id="KW-1185">Reference proteome</keyword>
<comment type="caution">
    <text evidence="5">The sequence shown here is derived from an EMBL/GenBank/DDBJ whole genome shotgun (WGS) entry which is preliminary data.</text>
</comment>
<keyword evidence="3" id="KW-1133">Transmembrane helix</keyword>
<accession>A0ABT6LI18</accession>
<dbReference type="InterPro" id="IPR036457">
    <property type="entry name" value="PPM-type-like_dom_sf"/>
</dbReference>